<evidence type="ECO:0000313" key="1">
    <source>
        <dbReference type="EMBL" id="MCI46694.1"/>
    </source>
</evidence>
<comment type="caution">
    <text evidence="1">The sequence shown here is derived from an EMBL/GenBank/DDBJ whole genome shotgun (WGS) entry which is preliminary data.</text>
</comment>
<dbReference type="EMBL" id="LXQA010361212">
    <property type="protein sequence ID" value="MCI46694.1"/>
    <property type="molecule type" value="Genomic_DNA"/>
</dbReference>
<evidence type="ECO:0000313" key="2">
    <source>
        <dbReference type="Proteomes" id="UP000265520"/>
    </source>
</evidence>
<name>A0A392SES9_9FABA</name>
<accession>A0A392SES9</accession>
<sequence length="49" mass="5512">QPPVSMVTMKYEVIGGSRLGLLAKNHDDIQVLVPRDKQTDYTTEDSNHN</sequence>
<feature type="non-terminal residue" evidence="1">
    <location>
        <position position="1"/>
    </location>
</feature>
<reference evidence="1 2" key="1">
    <citation type="journal article" date="2018" name="Front. Plant Sci.">
        <title>Red Clover (Trifolium pratense) and Zigzag Clover (T. medium) - A Picture of Genomic Similarities and Differences.</title>
        <authorList>
            <person name="Dluhosova J."/>
            <person name="Istvanek J."/>
            <person name="Nedelnik J."/>
            <person name="Repkova J."/>
        </authorList>
    </citation>
    <scope>NUCLEOTIDE SEQUENCE [LARGE SCALE GENOMIC DNA]</scope>
    <source>
        <strain evidence="2">cv. 10/8</strain>
        <tissue evidence="1">Leaf</tissue>
    </source>
</reference>
<proteinExistence type="predicted"/>
<organism evidence="1 2">
    <name type="scientific">Trifolium medium</name>
    <dbReference type="NCBI Taxonomy" id="97028"/>
    <lineage>
        <taxon>Eukaryota</taxon>
        <taxon>Viridiplantae</taxon>
        <taxon>Streptophyta</taxon>
        <taxon>Embryophyta</taxon>
        <taxon>Tracheophyta</taxon>
        <taxon>Spermatophyta</taxon>
        <taxon>Magnoliopsida</taxon>
        <taxon>eudicotyledons</taxon>
        <taxon>Gunneridae</taxon>
        <taxon>Pentapetalae</taxon>
        <taxon>rosids</taxon>
        <taxon>fabids</taxon>
        <taxon>Fabales</taxon>
        <taxon>Fabaceae</taxon>
        <taxon>Papilionoideae</taxon>
        <taxon>50 kb inversion clade</taxon>
        <taxon>NPAAA clade</taxon>
        <taxon>Hologalegina</taxon>
        <taxon>IRL clade</taxon>
        <taxon>Trifolieae</taxon>
        <taxon>Trifolium</taxon>
    </lineage>
</organism>
<protein>
    <submittedName>
        <fullName evidence="1">Uncharacterized protein</fullName>
    </submittedName>
</protein>
<keyword evidence="2" id="KW-1185">Reference proteome</keyword>
<dbReference type="Proteomes" id="UP000265520">
    <property type="component" value="Unassembled WGS sequence"/>
</dbReference>
<dbReference type="AlphaFoldDB" id="A0A392SES9"/>